<keyword evidence="1" id="KW-0413">Isomerase</keyword>
<evidence type="ECO:0000313" key="1">
    <source>
        <dbReference type="EMBL" id="MDQ0199163.1"/>
    </source>
</evidence>
<dbReference type="EMBL" id="JAUSTW010000003">
    <property type="protein sequence ID" value="MDQ0199163.1"/>
    <property type="molecule type" value="Genomic_DNA"/>
</dbReference>
<name>A0ABT9XUD6_9BACI</name>
<reference evidence="1 2" key="1">
    <citation type="submission" date="2023-07" db="EMBL/GenBank/DDBJ databases">
        <title>Genomic Encyclopedia of Type Strains, Phase IV (KMG-IV): sequencing the most valuable type-strain genomes for metagenomic binning, comparative biology and taxonomic classification.</title>
        <authorList>
            <person name="Goeker M."/>
        </authorList>
    </citation>
    <scope>NUCLEOTIDE SEQUENCE [LARGE SCALE GENOMIC DNA]</scope>
    <source>
        <strain evidence="1 2">DSM 27594</strain>
    </source>
</reference>
<organism evidence="1 2">
    <name type="scientific">Neobacillus ginsengisoli</name>
    <dbReference type="NCBI Taxonomy" id="904295"/>
    <lineage>
        <taxon>Bacteria</taxon>
        <taxon>Bacillati</taxon>
        <taxon>Bacillota</taxon>
        <taxon>Bacilli</taxon>
        <taxon>Bacillales</taxon>
        <taxon>Bacillaceae</taxon>
        <taxon>Neobacillus</taxon>
    </lineage>
</organism>
<dbReference type="Pfam" id="PF17645">
    <property type="entry name" value="Amdase"/>
    <property type="match status" value="1"/>
</dbReference>
<evidence type="ECO:0000313" key="2">
    <source>
        <dbReference type="Proteomes" id="UP001224122"/>
    </source>
</evidence>
<dbReference type="PIRSF" id="PIRSF015736">
    <property type="entry name" value="MI"/>
    <property type="match status" value="1"/>
</dbReference>
<dbReference type="PANTHER" id="PTHR40267:SF1">
    <property type="entry name" value="BLR3294 PROTEIN"/>
    <property type="match status" value="1"/>
</dbReference>
<dbReference type="InterPro" id="IPR053714">
    <property type="entry name" value="Iso_Racemase_Enz_sf"/>
</dbReference>
<keyword evidence="2" id="KW-1185">Reference proteome</keyword>
<dbReference type="GO" id="GO:0050076">
    <property type="term" value="F:maleate isomerase activity"/>
    <property type="evidence" value="ECO:0007669"/>
    <property type="project" value="UniProtKB-EC"/>
</dbReference>
<dbReference type="PANTHER" id="PTHR40267">
    <property type="entry name" value="BLR3294 PROTEIN"/>
    <property type="match status" value="1"/>
</dbReference>
<protein>
    <submittedName>
        <fullName evidence="1">Maleate isomerase</fullName>
        <ecNumber evidence="1">5.2.1.1</ecNumber>
    </submittedName>
</protein>
<proteinExistence type="predicted"/>
<accession>A0ABT9XUD6</accession>
<dbReference type="RefSeq" id="WP_307407781.1">
    <property type="nucleotide sequence ID" value="NZ_JAUSTW010000003.1"/>
</dbReference>
<dbReference type="Gene3D" id="3.40.50.12500">
    <property type="match status" value="1"/>
</dbReference>
<dbReference type="Proteomes" id="UP001224122">
    <property type="component" value="Unassembled WGS sequence"/>
</dbReference>
<dbReference type="EC" id="5.2.1.1" evidence="1"/>
<gene>
    <name evidence="1" type="ORF">J2S10_002321</name>
</gene>
<comment type="caution">
    <text evidence="1">The sequence shown here is derived from an EMBL/GenBank/DDBJ whole genome shotgun (WGS) entry which is preliminary data.</text>
</comment>
<dbReference type="InterPro" id="IPR026286">
    <property type="entry name" value="MaiA/AMDase"/>
</dbReference>
<sequence length="246" mass="27719">MKEPKKIGMLTPSSNTTLEPICSKMLYNVPEVTCHYGRFEVTKISLEQEALSQFDFEPMLKAAELLAHAEVDVIAWNGTSGGWLGFDVDQQLCDAITKRTGIPATTSMLSQVRAFKEHNIKSVHLVTPYIPEINQLIAEQYRKHCNVETINIQGLGQTVNRSFSQVSQDRIEEQIKAVAVSPAEALSVVCTNFPAVDKVKYYEEKYNLPMYDTINVLMWECLIMVDLDPSVIKGWGKVFSRVKVNN</sequence>